<accession>A0A4Y8WAA0</accession>
<evidence type="ECO:0000256" key="3">
    <source>
        <dbReference type="ARBA" id="ARBA00022649"/>
    </source>
</evidence>
<evidence type="ECO:0000256" key="2">
    <source>
        <dbReference type="ARBA" id="ARBA00022491"/>
    </source>
</evidence>
<keyword evidence="5" id="KW-0012">Acyltransferase</keyword>
<dbReference type="InterPro" id="IPR000182">
    <property type="entry name" value="GNAT_dom"/>
</dbReference>
<dbReference type="GO" id="GO:0016747">
    <property type="term" value="F:acyltransferase activity, transferring groups other than amino-acyl groups"/>
    <property type="evidence" value="ECO:0007669"/>
    <property type="project" value="InterPro"/>
</dbReference>
<evidence type="ECO:0000256" key="6">
    <source>
        <dbReference type="ARBA" id="ARBA00049880"/>
    </source>
</evidence>
<evidence type="ECO:0000259" key="7">
    <source>
        <dbReference type="PROSITE" id="PS51186"/>
    </source>
</evidence>
<evidence type="ECO:0000313" key="8">
    <source>
        <dbReference type="EMBL" id="TFH89734.1"/>
    </source>
</evidence>
<dbReference type="OrthoDB" id="9799147at2"/>
<comment type="caution">
    <text evidence="8">The sequence shown here is derived from an EMBL/GenBank/DDBJ whole genome shotgun (WGS) entry which is preliminary data.</text>
</comment>
<evidence type="ECO:0000313" key="9">
    <source>
        <dbReference type="Proteomes" id="UP000297753"/>
    </source>
</evidence>
<comment type="catalytic activity">
    <reaction evidence="6">
        <text>glycyl-tRNA(Gly) + acetyl-CoA = N-acetylglycyl-tRNA(Gly) + CoA + H(+)</text>
        <dbReference type="Rhea" id="RHEA:81867"/>
        <dbReference type="Rhea" id="RHEA-COMP:9683"/>
        <dbReference type="Rhea" id="RHEA-COMP:19766"/>
        <dbReference type="ChEBI" id="CHEBI:15378"/>
        <dbReference type="ChEBI" id="CHEBI:57287"/>
        <dbReference type="ChEBI" id="CHEBI:57288"/>
        <dbReference type="ChEBI" id="CHEBI:78522"/>
        <dbReference type="ChEBI" id="CHEBI:232036"/>
    </reaction>
</comment>
<evidence type="ECO:0000256" key="4">
    <source>
        <dbReference type="ARBA" id="ARBA00022679"/>
    </source>
</evidence>
<comment type="similarity">
    <text evidence="1">Belongs to the acetyltransferase family. GNAT subfamily.</text>
</comment>
<reference evidence="8 9" key="1">
    <citation type="submission" date="2019-01" db="EMBL/GenBank/DDBJ databases">
        <title>Vibrio BEI176 sp. nov, a marine bacterium isolated from China: eastern marignal seas.</title>
        <authorList>
            <person name="Li B."/>
        </authorList>
    </citation>
    <scope>NUCLEOTIDE SEQUENCE [LARGE SCALE GENOMIC DNA]</scope>
    <source>
        <strain evidence="8 9">BEI176</strain>
    </source>
</reference>
<dbReference type="InterPro" id="IPR016181">
    <property type="entry name" value="Acyl_CoA_acyltransferase"/>
</dbReference>
<dbReference type="RefSeq" id="WP_134837156.1">
    <property type="nucleotide sequence ID" value="NZ_SATR01000047.1"/>
</dbReference>
<dbReference type="PANTHER" id="PTHR36449">
    <property type="entry name" value="ACETYLTRANSFERASE-RELATED"/>
    <property type="match status" value="1"/>
</dbReference>
<organism evidence="8 9">
    <name type="scientific">Vibrio ouci</name>
    <dbReference type="NCBI Taxonomy" id="2499078"/>
    <lineage>
        <taxon>Bacteria</taxon>
        <taxon>Pseudomonadati</taxon>
        <taxon>Pseudomonadota</taxon>
        <taxon>Gammaproteobacteria</taxon>
        <taxon>Vibrionales</taxon>
        <taxon>Vibrionaceae</taxon>
        <taxon>Vibrio</taxon>
    </lineage>
</organism>
<dbReference type="SUPFAM" id="SSF55729">
    <property type="entry name" value="Acyl-CoA N-acyltransferases (Nat)"/>
    <property type="match status" value="1"/>
</dbReference>
<dbReference type="CDD" id="cd04301">
    <property type="entry name" value="NAT_SF"/>
    <property type="match status" value="1"/>
</dbReference>
<dbReference type="Gene3D" id="3.40.630.30">
    <property type="match status" value="1"/>
</dbReference>
<keyword evidence="4 8" id="KW-0808">Transferase</keyword>
<keyword evidence="3" id="KW-1277">Toxin-antitoxin system</keyword>
<dbReference type="PROSITE" id="PS51186">
    <property type="entry name" value="GNAT"/>
    <property type="match status" value="1"/>
</dbReference>
<name>A0A4Y8WAA0_9VIBR</name>
<dbReference type="EMBL" id="SATR01000047">
    <property type="protein sequence ID" value="TFH89734.1"/>
    <property type="molecule type" value="Genomic_DNA"/>
</dbReference>
<dbReference type="AlphaFoldDB" id="A0A4Y8WAA0"/>
<gene>
    <name evidence="8" type="ORF">ELS82_20705</name>
</gene>
<keyword evidence="9" id="KW-1185">Reference proteome</keyword>
<dbReference type="Proteomes" id="UP000297753">
    <property type="component" value="Unassembled WGS sequence"/>
</dbReference>
<dbReference type="Pfam" id="PF13508">
    <property type="entry name" value="Acetyltransf_7"/>
    <property type="match status" value="1"/>
</dbReference>
<evidence type="ECO:0000256" key="1">
    <source>
        <dbReference type="ARBA" id="ARBA00009342"/>
    </source>
</evidence>
<keyword evidence="2" id="KW-0678">Repressor</keyword>
<evidence type="ECO:0000256" key="5">
    <source>
        <dbReference type="ARBA" id="ARBA00023315"/>
    </source>
</evidence>
<feature type="domain" description="N-acetyltransferase" evidence="7">
    <location>
        <begin position="6"/>
        <end position="181"/>
    </location>
</feature>
<sequence length="182" mass="19996">MGTTNYSIRKLSPSDNCKKFRSGDQAFAPLKTFLQKQASNFQESMIGISYVCIERNDNNEETGKALAYMTLTSSEIDLGDAYAVDDCPKANRYATLPALKITRLAVDANQRGSGLGSVLVDMAIAIALDEIAPAIGCRFLTADVKTEAVDFYYKNGFSFLDTPENHETEHPAMFIDLKTLEA</sequence>
<protein>
    <submittedName>
        <fullName evidence="8">GNAT family N-acetyltransferase</fullName>
    </submittedName>
</protein>
<dbReference type="PANTHER" id="PTHR36449:SF1">
    <property type="entry name" value="ACETYLTRANSFERASE"/>
    <property type="match status" value="1"/>
</dbReference>
<proteinExistence type="inferred from homology"/>